<organism evidence="2 3">
    <name type="scientific">Durusdinium trenchii</name>
    <dbReference type="NCBI Taxonomy" id="1381693"/>
    <lineage>
        <taxon>Eukaryota</taxon>
        <taxon>Sar</taxon>
        <taxon>Alveolata</taxon>
        <taxon>Dinophyceae</taxon>
        <taxon>Suessiales</taxon>
        <taxon>Symbiodiniaceae</taxon>
        <taxon>Durusdinium</taxon>
    </lineage>
</organism>
<gene>
    <name evidence="2" type="ORF">CCMP2556_LOCUS37001</name>
</gene>
<comment type="caution">
    <text evidence="2">The sequence shown here is derived from an EMBL/GenBank/DDBJ whole genome shotgun (WGS) entry which is preliminary data.</text>
</comment>
<evidence type="ECO:0000313" key="2">
    <source>
        <dbReference type="EMBL" id="CAK9075123.1"/>
    </source>
</evidence>
<feature type="region of interest" description="Disordered" evidence="1">
    <location>
        <begin position="1"/>
        <end position="49"/>
    </location>
</feature>
<proteinExistence type="predicted"/>
<evidence type="ECO:0000256" key="1">
    <source>
        <dbReference type="SAM" id="MobiDB-lite"/>
    </source>
</evidence>
<evidence type="ECO:0000313" key="3">
    <source>
        <dbReference type="Proteomes" id="UP001642484"/>
    </source>
</evidence>
<feature type="non-terminal residue" evidence="2">
    <location>
        <position position="1"/>
    </location>
</feature>
<protein>
    <submittedName>
        <fullName evidence="2">Uncharacterized protein</fullName>
    </submittedName>
</protein>
<feature type="compositionally biased region" description="Basic and acidic residues" evidence="1">
    <location>
        <begin position="12"/>
        <end position="21"/>
    </location>
</feature>
<feature type="region of interest" description="Disordered" evidence="1">
    <location>
        <begin position="134"/>
        <end position="186"/>
    </location>
</feature>
<name>A0ABP0PHK7_9DINO</name>
<feature type="compositionally biased region" description="Pro residues" evidence="1">
    <location>
        <begin position="146"/>
        <end position="155"/>
    </location>
</feature>
<accession>A0ABP0PHK7</accession>
<sequence length="239" mass="26360">EMHLDGAPLDAASDRTRDYLATRKKARLASESQSTVPAPMPKEPSPGTLADTESEVVMVEESVEVSDNQLGLDSMSDAPTLRLGEFDDDDEVRQCNLLQWLLNQQLRQCHLLQRLLNQQLRQRNLLYPVAAQPAAPPAAPAQPAVPAQPEPPAVPAQPAALPAVPAQPAAPPAVPAQPAVPPPSQQLCRPQLMRRKLLEIPCLLKQQPLQRLLDQQDLQHQELVLRKLFQQQLQVHQLP</sequence>
<reference evidence="2 3" key="1">
    <citation type="submission" date="2024-02" db="EMBL/GenBank/DDBJ databases">
        <authorList>
            <person name="Chen Y."/>
            <person name="Shah S."/>
            <person name="Dougan E. K."/>
            <person name="Thang M."/>
            <person name="Chan C."/>
        </authorList>
    </citation>
    <scope>NUCLEOTIDE SEQUENCE [LARGE SCALE GENOMIC DNA]</scope>
</reference>
<dbReference type="EMBL" id="CAXAMN010023089">
    <property type="protein sequence ID" value="CAK9075123.1"/>
    <property type="molecule type" value="Genomic_DNA"/>
</dbReference>
<feature type="compositionally biased region" description="Low complexity" evidence="1">
    <location>
        <begin position="156"/>
        <end position="167"/>
    </location>
</feature>
<feature type="compositionally biased region" description="Pro residues" evidence="1">
    <location>
        <begin position="168"/>
        <end position="184"/>
    </location>
</feature>
<feature type="non-terminal residue" evidence="2">
    <location>
        <position position="239"/>
    </location>
</feature>
<keyword evidence="3" id="KW-1185">Reference proteome</keyword>
<dbReference type="Proteomes" id="UP001642484">
    <property type="component" value="Unassembled WGS sequence"/>
</dbReference>